<feature type="region of interest" description="Disordered" evidence="1">
    <location>
        <begin position="84"/>
        <end position="105"/>
    </location>
</feature>
<feature type="compositionally biased region" description="Basic and acidic residues" evidence="1">
    <location>
        <begin position="45"/>
        <end position="55"/>
    </location>
</feature>
<protein>
    <submittedName>
        <fullName evidence="2">Uncharacterized protein</fullName>
    </submittedName>
</protein>
<comment type="caution">
    <text evidence="2">The sequence shown here is derived from an EMBL/GenBank/DDBJ whole genome shotgun (WGS) entry which is preliminary data.</text>
</comment>
<dbReference type="EMBL" id="SRLO01000245">
    <property type="protein sequence ID" value="TNN64837.1"/>
    <property type="molecule type" value="Genomic_DNA"/>
</dbReference>
<organism evidence="2 3">
    <name type="scientific">Liparis tanakae</name>
    <name type="common">Tanaka's snailfish</name>
    <dbReference type="NCBI Taxonomy" id="230148"/>
    <lineage>
        <taxon>Eukaryota</taxon>
        <taxon>Metazoa</taxon>
        <taxon>Chordata</taxon>
        <taxon>Craniata</taxon>
        <taxon>Vertebrata</taxon>
        <taxon>Euteleostomi</taxon>
        <taxon>Actinopterygii</taxon>
        <taxon>Neopterygii</taxon>
        <taxon>Teleostei</taxon>
        <taxon>Neoteleostei</taxon>
        <taxon>Acanthomorphata</taxon>
        <taxon>Eupercaria</taxon>
        <taxon>Perciformes</taxon>
        <taxon>Cottioidei</taxon>
        <taxon>Cottales</taxon>
        <taxon>Liparidae</taxon>
        <taxon>Liparis</taxon>
    </lineage>
</organism>
<feature type="region of interest" description="Disordered" evidence="1">
    <location>
        <begin position="23"/>
        <end position="71"/>
    </location>
</feature>
<keyword evidence="3" id="KW-1185">Reference proteome</keyword>
<evidence type="ECO:0000256" key="1">
    <source>
        <dbReference type="SAM" id="MobiDB-lite"/>
    </source>
</evidence>
<sequence length="105" mass="11623">MDPDGVEQDLASDDPLDRAQVLEKKVPQPLDINASAGDKLASTTGEDRRNGREQRWTTITGRKRRASRGREEEDTICGLFVSFDERPKTPDSTPAEELALQPNGT</sequence>
<accession>A0A4Z2HG41</accession>
<evidence type="ECO:0000313" key="3">
    <source>
        <dbReference type="Proteomes" id="UP000314294"/>
    </source>
</evidence>
<proteinExistence type="predicted"/>
<name>A0A4Z2HG41_9TELE</name>
<evidence type="ECO:0000313" key="2">
    <source>
        <dbReference type="EMBL" id="TNN64837.1"/>
    </source>
</evidence>
<gene>
    <name evidence="2" type="ORF">EYF80_024928</name>
</gene>
<dbReference type="AlphaFoldDB" id="A0A4Z2HG41"/>
<dbReference type="Proteomes" id="UP000314294">
    <property type="component" value="Unassembled WGS sequence"/>
</dbReference>
<reference evidence="2 3" key="1">
    <citation type="submission" date="2019-03" db="EMBL/GenBank/DDBJ databases">
        <title>First draft genome of Liparis tanakae, snailfish: a comprehensive survey of snailfish specific genes.</title>
        <authorList>
            <person name="Kim W."/>
            <person name="Song I."/>
            <person name="Jeong J.-H."/>
            <person name="Kim D."/>
            <person name="Kim S."/>
            <person name="Ryu S."/>
            <person name="Song J.Y."/>
            <person name="Lee S.K."/>
        </authorList>
    </citation>
    <scope>NUCLEOTIDE SEQUENCE [LARGE SCALE GENOMIC DNA]</scope>
    <source>
        <tissue evidence="2">Muscle</tissue>
    </source>
</reference>